<protein>
    <submittedName>
        <fullName evidence="4">Uncharacterized protein</fullName>
    </submittedName>
</protein>
<dbReference type="EMBL" id="PFFQ01000065">
    <property type="protein sequence ID" value="PIW13945.1"/>
    <property type="molecule type" value="Genomic_DNA"/>
</dbReference>
<evidence type="ECO:0000313" key="5">
    <source>
        <dbReference type="Proteomes" id="UP000231019"/>
    </source>
</evidence>
<organism evidence="4 5">
    <name type="scientific">bacterium (Candidatus Blackallbacteria) CG17_big_fil_post_rev_8_21_14_2_50_48_46</name>
    <dbReference type="NCBI Taxonomy" id="2014261"/>
    <lineage>
        <taxon>Bacteria</taxon>
        <taxon>Candidatus Blackallbacteria</taxon>
    </lineage>
</organism>
<keyword evidence="3" id="KW-1133">Transmembrane helix</keyword>
<accession>A0A2M7FXD0</accession>
<feature type="transmembrane region" description="Helical" evidence="3">
    <location>
        <begin position="432"/>
        <end position="455"/>
    </location>
</feature>
<dbReference type="AlphaFoldDB" id="A0A2M7FXD0"/>
<evidence type="ECO:0000256" key="1">
    <source>
        <dbReference type="SAM" id="Coils"/>
    </source>
</evidence>
<keyword evidence="3" id="KW-0472">Membrane</keyword>
<feature type="coiled-coil region" evidence="1">
    <location>
        <begin position="192"/>
        <end position="219"/>
    </location>
</feature>
<evidence type="ECO:0000256" key="2">
    <source>
        <dbReference type="SAM" id="MobiDB-lite"/>
    </source>
</evidence>
<feature type="compositionally biased region" description="Polar residues" evidence="2">
    <location>
        <begin position="1"/>
        <end position="10"/>
    </location>
</feature>
<keyword evidence="3" id="KW-0812">Transmembrane</keyword>
<reference evidence="4 5" key="1">
    <citation type="submission" date="2017-09" db="EMBL/GenBank/DDBJ databases">
        <title>Depth-based differentiation of microbial function through sediment-hosted aquifers and enrichment of novel symbionts in the deep terrestrial subsurface.</title>
        <authorList>
            <person name="Probst A.J."/>
            <person name="Ladd B."/>
            <person name="Jarett J.K."/>
            <person name="Geller-Mcgrath D.E."/>
            <person name="Sieber C.M."/>
            <person name="Emerson J.B."/>
            <person name="Anantharaman K."/>
            <person name="Thomas B.C."/>
            <person name="Malmstrom R."/>
            <person name="Stieglmeier M."/>
            <person name="Klingl A."/>
            <person name="Woyke T."/>
            <person name="Ryan C.M."/>
            <person name="Banfield J.F."/>
        </authorList>
    </citation>
    <scope>NUCLEOTIDE SEQUENCE [LARGE SCALE GENOMIC DNA]</scope>
    <source>
        <strain evidence="4">CG17_big_fil_post_rev_8_21_14_2_50_48_46</strain>
    </source>
</reference>
<evidence type="ECO:0000256" key="3">
    <source>
        <dbReference type="SAM" id="Phobius"/>
    </source>
</evidence>
<comment type="caution">
    <text evidence="4">The sequence shown here is derived from an EMBL/GenBank/DDBJ whole genome shotgun (WGS) entry which is preliminary data.</text>
</comment>
<dbReference type="Proteomes" id="UP000231019">
    <property type="component" value="Unassembled WGS sequence"/>
</dbReference>
<feature type="transmembrane region" description="Helical" evidence="3">
    <location>
        <begin position="401"/>
        <end position="426"/>
    </location>
</feature>
<keyword evidence="1" id="KW-0175">Coiled coil</keyword>
<gene>
    <name evidence="4" type="ORF">COW36_23165</name>
</gene>
<sequence>MSSIRINPHQQYLKPLEMQAQRPALRPGESVRREEIKVKFRDSSKMEAYKQQAEVSRTQGKLGSKAQIANIKALVEGIPVENVRIQASKLGKMEVVKKYAGLAGASLLKGIQALPGTLREKVVGLAKSLPIVSHIIEHRQVKALRMEASLHQRKADSLRALALKISAQTVGRAAVNPDALKDPEVQRGAEVYHQLMGQADQAERTARALETEAKGKTLKQKVLAKLDTVRSAVGYGSLLLSPTSTGLKQVAGILAPNATTLKATDTLQIAGKLGIAAQSVSIAGGAITIGTESYDLAKTAASLKSSLNQRKYARRVLMTPEQREAKIKAYEAAAQKAEKPGRFFGPHLAKAEALRTKAKELSAIHQIEQAGKLSEADKAIAEQVVRRTDWKFKAVKMLKHTVAITGGALAVASAALAIAGTVALLGSNPVGWAALAVGLTATIAIGGGLAIYAGVKAWRRQKKIDAAEGTQQQIEFKTAAISQDREALKQKQALMAGEIQGFQEKGQLIARILDGGHAPTRTEIEKYKLQDYFDSHNQLTHRQALGMQQSNLLEATSFAKAESQRLEKSIQEKDSQLEALQTLATRNLVQLMSASPKRAGERIMQGYRQGDPTMTFIAERILHVPPHSKDLPANLARKYFMTLPLGPQ</sequence>
<name>A0A2M7FXD0_9BACT</name>
<feature type="region of interest" description="Disordered" evidence="2">
    <location>
        <begin position="1"/>
        <end position="30"/>
    </location>
</feature>
<evidence type="ECO:0000313" key="4">
    <source>
        <dbReference type="EMBL" id="PIW13945.1"/>
    </source>
</evidence>
<proteinExistence type="predicted"/>